<dbReference type="EMBL" id="JAURUR010000004">
    <property type="protein sequence ID" value="MDP9764323.1"/>
    <property type="molecule type" value="Genomic_DNA"/>
</dbReference>
<feature type="compositionally biased region" description="Low complexity" evidence="1">
    <location>
        <begin position="1"/>
        <end position="12"/>
    </location>
</feature>
<name>A0ABT9MCK2_9DEIO</name>
<dbReference type="Proteomes" id="UP001232163">
    <property type="component" value="Unassembled WGS sequence"/>
</dbReference>
<feature type="region of interest" description="Disordered" evidence="1">
    <location>
        <begin position="1"/>
        <end position="23"/>
    </location>
</feature>
<evidence type="ECO:0000313" key="2">
    <source>
        <dbReference type="EMBL" id="MDP9764323.1"/>
    </source>
</evidence>
<organism evidence="2 3">
    <name type="scientific">Deinococcus enclensis</name>
    <dbReference type="NCBI Taxonomy" id="1049582"/>
    <lineage>
        <taxon>Bacteria</taxon>
        <taxon>Thermotogati</taxon>
        <taxon>Deinococcota</taxon>
        <taxon>Deinococci</taxon>
        <taxon>Deinococcales</taxon>
        <taxon>Deinococcaceae</taxon>
        <taxon>Deinococcus</taxon>
    </lineage>
</organism>
<comment type="caution">
    <text evidence="2">The sequence shown here is derived from an EMBL/GenBank/DDBJ whole genome shotgun (WGS) entry which is preliminary data.</text>
</comment>
<evidence type="ECO:0000256" key="1">
    <source>
        <dbReference type="SAM" id="MobiDB-lite"/>
    </source>
</evidence>
<reference evidence="2 3" key="1">
    <citation type="submission" date="2023-07" db="EMBL/GenBank/DDBJ databases">
        <title>Genomic Encyclopedia of Type Strains, Phase IV (KMG-IV): sequencing the most valuable type-strain genomes for metagenomic binning, comparative biology and taxonomic classification.</title>
        <authorList>
            <person name="Goeker M."/>
        </authorList>
    </citation>
    <scope>NUCLEOTIDE SEQUENCE [LARGE SCALE GENOMIC DNA]</scope>
    <source>
        <strain evidence="2 3">NIO-1023</strain>
    </source>
</reference>
<sequence length="93" mass="9828">MPGARAGRPGFPGDTGSIPAAHPCITSLPRGNRMTATLPIPVPAQPLQLKNIRRAGQKWRPPFLWRNLPAGPGASSADALRPRPDTGPHGAQR</sequence>
<evidence type="ECO:0000313" key="3">
    <source>
        <dbReference type="Proteomes" id="UP001232163"/>
    </source>
</evidence>
<accession>A0ABT9MCK2</accession>
<gene>
    <name evidence="2" type="ORF">QO006_001748</name>
</gene>
<feature type="region of interest" description="Disordered" evidence="1">
    <location>
        <begin position="63"/>
        <end position="93"/>
    </location>
</feature>
<keyword evidence="3" id="KW-1185">Reference proteome</keyword>
<protein>
    <submittedName>
        <fullName evidence="2">Uncharacterized protein</fullName>
    </submittedName>
</protein>
<proteinExistence type="predicted"/>